<reference evidence="1" key="1">
    <citation type="submission" date="2021-02" db="EMBL/GenBank/DDBJ databases">
        <authorList>
            <consortium name="DOE Joint Genome Institute"/>
            <person name="Ahrendt S."/>
            <person name="Looney B.P."/>
            <person name="Miyauchi S."/>
            <person name="Morin E."/>
            <person name="Drula E."/>
            <person name="Courty P.E."/>
            <person name="Chicoki N."/>
            <person name="Fauchery L."/>
            <person name="Kohler A."/>
            <person name="Kuo A."/>
            <person name="Labutti K."/>
            <person name="Pangilinan J."/>
            <person name="Lipzen A."/>
            <person name="Riley R."/>
            <person name="Andreopoulos W."/>
            <person name="He G."/>
            <person name="Johnson J."/>
            <person name="Barry K.W."/>
            <person name="Grigoriev I.V."/>
            <person name="Nagy L."/>
            <person name="Hibbett D."/>
            <person name="Henrissat B."/>
            <person name="Matheny P.B."/>
            <person name="Labbe J."/>
            <person name="Martin F."/>
        </authorList>
    </citation>
    <scope>NUCLEOTIDE SEQUENCE</scope>
    <source>
        <strain evidence="1">FP105234-sp</strain>
    </source>
</reference>
<proteinExistence type="predicted"/>
<evidence type="ECO:0000313" key="1">
    <source>
        <dbReference type="EMBL" id="KAI0052929.1"/>
    </source>
</evidence>
<dbReference type="EMBL" id="MU275842">
    <property type="protein sequence ID" value="KAI0052929.1"/>
    <property type="molecule type" value="Genomic_DNA"/>
</dbReference>
<sequence>MTLVPSSRPSLRARRGKECTARRVLAAMQCDQLFGRGWKSVSRPTFHVEHATGHRPLPRRHEPTFLVGPRLVKRESLATDTDKGVAEGLRACRMPQSLEILAMVLMSLTIRAEAGRGEGRTRSGSQRGRAAWHPRGAAPSPDAICRDVRLHLHPAHPSTMATDSVLVLLAVRHRHWPARSSCGSHHTRAPTRLPNVHYLPVFSCWYSHTSHRSRELSTSPETAVCRLSPAPPNGTVARKKSPMLRPNLHGACKTDGLGHRAR</sequence>
<reference evidence="1" key="2">
    <citation type="journal article" date="2022" name="New Phytol.">
        <title>Evolutionary transition to the ectomycorrhizal habit in the genomes of a hyperdiverse lineage of mushroom-forming fungi.</title>
        <authorList>
            <person name="Looney B."/>
            <person name="Miyauchi S."/>
            <person name="Morin E."/>
            <person name="Drula E."/>
            <person name="Courty P.E."/>
            <person name="Kohler A."/>
            <person name="Kuo A."/>
            <person name="LaButti K."/>
            <person name="Pangilinan J."/>
            <person name="Lipzen A."/>
            <person name="Riley R."/>
            <person name="Andreopoulos W."/>
            <person name="He G."/>
            <person name="Johnson J."/>
            <person name="Nolan M."/>
            <person name="Tritt A."/>
            <person name="Barry K.W."/>
            <person name="Grigoriev I.V."/>
            <person name="Nagy L.G."/>
            <person name="Hibbett D."/>
            <person name="Henrissat B."/>
            <person name="Matheny P.B."/>
            <person name="Labbe J."/>
            <person name="Martin F.M."/>
        </authorList>
    </citation>
    <scope>NUCLEOTIDE SEQUENCE</scope>
    <source>
        <strain evidence="1">FP105234-sp</strain>
    </source>
</reference>
<organism evidence="1 2">
    <name type="scientific">Auriscalpium vulgare</name>
    <dbReference type="NCBI Taxonomy" id="40419"/>
    <lineage>
        <taxon>Eukaryota</taxon>
        <taxon>Fungi</taxon>
        <taxon>Dikarya</taxon>
        <taxon>Basidiomycota</taxon>
        <taxon>Agaricomycotina</taxon>
        <taxon>Agaricomycetes</taxon>
        <taxon>Russulales</taxon>
        <taxon>Auriscalpiaceae</taxon>
        <taxon>Auriscalpium</taxon>
    </lineage>
</organism>
<keyword evidence="2" id="KW-1185">Reference proteome</keyword>
<dbReference type="Proteomes" id="UP000814033">
    <property type="component" value="Unassembled WGS sequence"/>
</dbReference>
<accession>A0ACB8S8I9</accession>
<name>A0ACB8S8I9_9AGAM</name>
<evidence type="ECO:0000313" key="2">
    <source>
        <dbReference type="Proteomes" id="UP000814033"/>
    </source>
</evidence>
<comment type="caution">
    <text evidence="1">The sequence shown here is derived from an EMBL/GenBank/DDBJ whole genome shotgun (WGS) entry which is preliminary data.</text>
</comment>
<protein>
    <submittedName>
        <fullName evidence="1">Uncharacterized protein</fullName>
    </submittedName>
</protein>
<gene>
    <name evidence="1" type="ORF">FA95DRAFT_1045385</name>
</gene>